<feature type="region of interest" description="Disordered" evidence="1">
    <location>
        <begin position="32"/>
        <end position="101"/>
    </location>
</feature>
<accession>A0A8S0WTM0</accession>
<keyword evidence="3" id="KW-1185">Reference proteome</keyword>
<dbReference type="Proteomes" id="UP000467700">
    <property type="component" value="Unassembled WGS sequence"/>
</dbReference>
<name>A0A8S0WTM0_CYCAE</name>
<evidence type="ECO:0000313" key="3">
    <source>
        <dbReference type="Proteomes" id="UP000467700"/>
    </source>
</evidence>
<reference evidence="2 3" key="1">
    <citation type="submission" date="2020-01" db="EMBL/GenBank/DDBJ databases">
        <authorList>
            <person name="Gupta K D."/>
        </authorList>
    </citation>
    <scope>NUCLEOTIDE SEQUENCE [LARGE SCALE GENOMIC DNA]</scope>
</reference>
<sequence>MAKLTGLPAELQYEIVAEVVAEYVDRAITCIPVVLGPVEVEDSDEDGSEEEESDDSNDSAEEDEEDEDSDEDAPSDSGDDEESDGEEGDDDEHEDVYEESPCACYKNPRLRAALRKWEDKDREEKLPPNTIKPLLAACRDLRETTMTVLASYLLRESTHHPEQMHEELESDKDVERASLAFLMGTTVLVSDMASLLNEEDFPGFPEPLVEMIQGLHQLLLKSLEVKRFPQCGPENRNTKAALEMIALIVPQIQQLKPSSYYADVRV</sequence>
<evidence type="ECO:0000256" key="1">
    <source>
        <dbReference type="SAM" id="MobiDB-lite"/>
    </source>
</evidence>
<gene>
    <name evidence="2" type="ORF">AAE3_LOCUS7554</name>
</gene>
<dbReference type="OrthoDB" id="10561418at2759"/>
<protein>
    <submittedName>
        <fullName evidence="2">Uncharacterized protein</fullName>
    </submittedName>
</protein>
<dbReference type="EMBL" id="CACVBS010000048">
    <property type="protein sequence ID" value="CAA7265306.1"/>
    <property type="molecule type" value="Genomic_DNA"/>
</dbReference>
<proteinExistence type="predicted"/>
<evidence type="ECO:0000313" key="2">
    <source>
        <dbReference type="EMBL" id="CAA7265306.1"/>
    </source>
</evidence>
<comment type="caution">
    <text evidence="2">The sequence shown here is derived from an EMBL/GenBank/DDBJ whole genome shotgun (WGS) entry which is preliminary data.</text>
</comment>
<feature type="compositionally biased region" description="Acidic residues" evidence="1">
    <location>
        <begin position="39"/>
        <end position="98"/>
    </location>
</feature>
<organism evidence="2 3">
    <name type="scientific">Cyclocybe aegerita</name>
    <name type="common">Black poplar mushroom</name>
    <name type="synonym">Agrocybe aegerita</name>
    <dbReference type="NCBI Taxonomy" id="1973307"/>
    <lineage>
        <taxon>Eukaryota</taxon>
        <taxon>Fungi</taxon>
        <taxon>Dikarya</taxon>
        <taxon>Basidiomycota</taxon>
        <taxon>Agaricomycotina</taxon>
        <taxon>Agaricomycetes</taxon>
        <taxon>Agaricomycetidae</taxon>
        <taxon>Agaricales</taxon>
        <taxon>Agaricineae</taxon>
        <taxon>Bolbitiaceae</taxon>
        <taxon>Cyclocybe</taxon>
    </lineage>
</organism>
<dbReference type="AlphaFoldDB" id="A0A8S0WTM0"/>